<keyword evidence="1" id="KW-1133">Transmembrane helix</keyword>
<name>A0A4S8RTC7_9FLAO</name>
<organism evidence="2 3">
    <name type="scientific">Flagellimonas alvinocaridis</name>
    <dbReference type="NCBI Taxonomy" id="2530200"/>
    <lineage>
        <taxon>Bacteria</taxon>
        <taxon>Pseudomonadati</taxon>
        <taxon>Bacteroidota</taxon>
        <taxon>Flavobacteriia</taxon>
        <taxon>Flavobacteriales</taxon>
        <taxon>Flavobacteriaceae</taxon>
        <taxon>Flagellimonas</taxon>
    </lineage>
</organism>
<dbReference type="RefSeq" id="WP_136564878.1">
    <property type="nucleotide sequence ID" value="NZ_SNTZ01000001.1"/>
</dbReference>
<keyword evidence="1" id="KW-0472">Membrane</keyword>
<accession>A0A4S8RTC7</accession>
<dbReference type="EMBL" id="SNTZ01000001">
    <property type="protein sequence ID" value="THV61091.1"/>
    <property type="molecule type" value="Genomic_DNA"/>
</dbReference>
<evidence type="ECO:0000256" key="1">
    <source>
        <dbReference type="SAM" id="Phobius"/>
    </source>
</evidence>
<reference evidence="2 3" key="1">
    <citation type="submission" date="2019-03" db="EMBL/GenBank/DDBJ databases">
        <title>Muricauda SCR12 sp.nov, a marine bacterium isolated from Pacific Ocean:the Okinawa trough.</title>
        <authorList>
            <person name="Liu L."/>
        </authorList>
    </citation>
    <scope>NUCLEOTIDE SEQUENCE [LARGE SCALE GENOMIC DNA]</scope>
    <source>
        <strain evidence="2 3">SCR12</strain>
    </source>
</reference>
<dbReference type="AlphaFoldDB" id="A0A4S8RTC7"/>
<dbReference type="Proteomes" id="UP000310406">
    <property type="component" value="Unassembled WGS sequence"/>
</dbReference>
<protein>
    <submittedName>
        <fullName evidence="2">Uncharacterized protein</fullName>
    </submittedName>
</protein>
<sequence>MKTDYTQKMTVYTSHWQGGFLFVILALSKIGGISFTAMRKCVVLFVILVAALIFAAVSEKKALKIQSNWDQMAVKNSHLPK</sequence>
<feature type="transmembrane region" description="Helical" evidence="1">
    <location>
        <begin position="37"/>
        <end position="57"/>
    </location>
</feature>
<evidence type="ECO:0000313" key="3">
    <source>
        <dbReference type="Proteomes" id="UP000310406"/>
    </source>
</evidence>
<keyword evidence="1" id="KW-0812">Transmembrane</keyword>
<keyword evidence="3" id="KW-1185">Reference proteome</keyword>
<evidence type="ECO:0000313" key="2">
    <source>
        <dbReference type="EMBL" id="THV61091.1"/>
    </source>
</evidence>
<proteinExistence type="predicted"/>
<comment type="caution">
    <text evidence="2">The sequence shown here is derived from an EMBL/GenBank/DDBJ whole genome shotgun (WGS) entry which is preliminary data.</text>
</comment>
<gene>
    <name evidence="2" type="ORF">EZV76_01825</name>
</gene>
<feature type="transmembrane region" description="Helical" evidence="1">
    <location>
        <begin position="12"/>
        <end position="31"/>
    </location>
</feature>